<dbReference type="PRINTS" id="PR00344">
    <property type="entry name" value="BCTRLSENSOR"/>
</dbReference>
<dbReference type="Gene3D" id="3.40.50.2300">
    <property type="match status" value="1"/>
</dbReference>
<dbReference type="PROSITE" id="PS50112">
    <property type="entry name" value="PAS"/>
    <property type="match status" value="2"/>
</dbReference>
<dbReference type="SUPFAM" id="SSF55874">
    <property type="entry name" value="ATPase domain of HSP90 chaperone/DNA topoisomerase II/histidine kinase"/>
    <property type="match status" value="1"/>
</dbReference>
<protein>
    <recommendedName>
        <fullName evidence="3">histidine kinase</fullName>
        <ecNumber evidence="3">2.7.13.3</ecNumber>
    </recommendedName>
</protein>
<dbReference type="PROSITE" id="PS50110">
    <property type="entry name" value="RESPONSE_REGULATORY"/>
    <property type="match status" value="1"/>
</dbReference>
<sequence>MTREHAGDAGLPSMTGPGAAPAPEPSVDPDGEQGRKGALDLVLDDEKYRLLIDAAPDAMVVMGEHGRIVFVNVQTERMFGYTRDELIGQPIEILLPERFRRTHVAHRSTFLAVPRARPMGSGLELFGRRKGGAEFPVEISLSPLETAGGTLFSSAIRDISERKHVELAMKRMAAIVDSSEDAIFGESLDGRITSWNRGAQAIFGYSAEEMIGQSVTVLAPPERVDEMPRMVARLRRGERIEHFETVRRRKDGRDIDVSVTLSPIHDSLGNVVGASKVARDISERRRMEAAAKRTNDLLRSAVESIQGSFAVFDAEDRLAICNSAYRQLFGARVSGSIVGRRYGELFDESVAEGIFALDGEPAAAFRARVVAYHAQPSGTLDLATSDGRSLRMTERRTAEGGTVCTIWDMTGDVQRAEELRKARALAEAASSAKSEFLASMSHELRTPLNAILGFAQLLHRDRKTPLTDRQRERIEHVLRGGEHLLKLIDDILDLSRIEAGRVTVSLEPVDILDVLVEVKATLDPMAARAGVELALAPLPDGLPKVRADRTRFAQILMNYGSNAIKYGRKGGRATFAVSMPAGGSVRISVADDGIGIAREQQGKLFQPFQRAGQETGPIEGTGIGLAITKRLAEIMGGGVGFRSAPGEGSEFWIDLPEHDMGAEIAAAAAPAAGAVDSPLAGPGGAHYVVLYIEDNPSNIVFMEDLLSEFERVRLITAPSAEIGLELARARRPHAVIMDINLPGMSGHEAMRKLQEWPETCDIPVIALSAAAMVPDTRRAEQAGFFRYLTKPVKVDELTAALEKVLVPTFERPR</sequence>
<feature type="region of interest" description="Disordered" evidence="12">
    <location>
        <begin position="1"/>
        <end position="35"/>
    </location>
</feature>
<dbReference type="InterPro" id="IPR011006">
    <property type="entry name" value="CheY-like_superfamily"/>
</dbReference>
<dbReference type="SMART" id="SM00448">
    <property type="entry name" value="REC"/>
    <property type="match status" value="1"/>
</dbReference>
<evidence type="ECO:0000313" key="17">
    <source>
        <dbReference type="EMBL" id="AUX46773.1"/>
    </source>
</evidence>
<feature type="domain" description="PAS" evidence="15">
    <location>
        <begin position="168"/>
        <end position="238"/>
    </location>
</feature>
<dbReference type="NCBIfam" id="TIGR00229">
    <property type="entry name" value="sensory_box"/>
    <property type="match status" value="2"/>
</dbReference>
<comment type="catalytic activity">
    <reaction evidence="1">
        <text>ATP + protein L-histidine = ADP + protein N-phospho-L-histidine.</text>
        <dbReference type="EC" id="2.7.13.3"/>
    </reaction>
</comment>
<evidence type="ECO:0000256" key="8">
    <source>
        <dbReference type="ARBA" id="ARBA00022840"/>
    </source>
</evidence>
<dbReference type="Pfam" id="PF00512">
    <property type="entry name" value="HisKA"/>
    <property type="match status" value="1"/>
</dbReference>
<evidence type="ECO:0000259" key="15">
    <source>
        <dbReference type="PROSITE" id="PS50112"/>
    </source>
</evidence>
<proteinExistence type="predicted"/>
<dbReference type="InterPro" id="IPR003594">
    <property type="entry name" value="HATPase_dom"/>
</dbReference>
<feature type="domain" description="PAC" evidence="16">
    <location>
        <begin position="121"/>
        <end position="171"/>
    </location>
</feature>
<keyword evidence="6" id="KW-0547">Nucleotide-binding</keyword>
<dbReference type="CDD" id="cd00130">
    <property type="entry name" value="PAS"/>
    <property type="match status" value="2"/>
</dbReference>
<dbReference type="PANTHER" id="PTHR43047:SF72">
    <property type="entry name" value="OSMOSENSING HISTIDINE PROTEIN KINASE SLN1"/>
    <property type="match status" value="1"/>
</dbReference>
<dbReference type="GO" id="GO:0005524">
    <property type="term" value="F:ATP binding"/>
    <property type="evidence" value="ECO:0007669"/>
    <property type="project" value="UniProtKB-KW"/>
</dbReference>
<evidence type="ECO:0000256" key="10">
    <source>
        <dbReference type="ARBA" id="ARBA00023136"/>
    </source>
</evidence>
<feature type="domain" description="PAC" evidence="16">
    <location>
        <begin position="241"/>
        <end position="293"/>
    </location>
</feature>
<evidence type="ECO:0000256" key="11">
    <source>
        <dbReference type="PROSITE-ProRule" id="PRU00169"/>
    </source>
</evidence>
<dbReference type="Gene3D" id="1.10.287.130">
    <property type="match status" value="1"/>
</dbReference>
<dbReference type="Pfam" id="PF12860">
    <property type="entry name" value="PAS_7"/>
    <property type="match status" value="1"/>
</dbReference>
<dbReference type="InterPro" id="IPR000014">
    <property type="entry name" value="PAS"/>
</dbReference>
<dbReference type="EC" id="2.7.13.3" evidence="3"/>
<evidence type="ECO:0000256" key="4">
    <source>
        <dbReference type="ARBA" id="ARBA00022553"/>
    </source>
</evidence>
<dbReference type="SMART" id="SM00091">
    <property type="entry name" value="PAS"/>
    <property type="match status" value="3"/>
</dbReference>
<dbReference type="InterPro" id="IPR013767">
    <property type="entry name" value="PAS_fold"/>
</dbReference>
<evidence type="ECO:0000256" key="2">
    <source>
        <dbReference type="ARBA" id="ARBA00004370"/>
    </source>
</evidence>
<dbReference type="GO" id="GO:0000155">
    <property type="term" value="F:phosphorelay sensor kinase activity"/>
    <property type="evidence" value="ECO:0007669"/>
    <property type="project" value="InterPro"/>
</dbReference>
<evidence type="ECO:0000256" key="7">
    <source>
        <dbReference type="ARBA" id="ARBA00022777"/>
    </source>
</evidence>
<evidence type="ECO:0000313" key="18">
    <source>
        <dbReference type="Proteomes" id="UP000238348"/>
    </source>
</evidence>
<dbReference type="RefSeq" id="WP_234022907.1">
    <property type="nucleotide sequence ID" value="NZ_CP012673.1"/>
</dbReference>
<dbReference type="Gene3D" id="3.30.565.10">
    <property type="entry name" value="Histidine kinase-like ATPase, C-terminal domain"/>
    <property type="match status" value="1"/>
</dbReference>
<dbReference type="Proteomes" id="UP000238348">
    <property type="component" value="Chromosome"/>
</dbReference>
<dbReference type="SUPFAM" id="SSF55785">
    <property type="entry name" value="PYP-like sensor domain (PAS domain)"/>
    <property type="match status" value="3"/>
</dbReference>
<organism evidence="17 18">
    <name type="scientific">Sorangium cellulosum</name>
    <name type="common">Polyangium cellulosum</name>
    <dbReference type="NCBI Taxonomy" id="56"/>
    <lineage>
        <taxon>Bacteria</taxon>
        <taxon>Pseudomonadati</taxon>
        <taxon>Myxococcota</taxon>
        <taxon>Polyangia</taxon>
        <taxon>Polyangiales</taxon>
        <taxon>Polyangiaceae</taxon>
        <taxon>Sorangium</taxon>
    </lineage>
</organism>
<accession>A0A2L0F5F0</accession>
<dbReference type="SMART" id="SM00387">
    <property type="entry name" value="HATPase_c"/>
    <property type="match status" value="1"/>
</dbReference>
<dbReference type="InterPro" id="IPR005467">
    <property type="entry name" value="His_kinase_dom"/>
</dbReference>
<dbReference type="InterPro" id="IPR036890">
    <property type="entry name" value="HATPase_C_sf"/>
</dbReference>
<feature type="domain" description="PAS" evidence="15">
    <location>
        <begin position="44"/>
        <end position="97"/>
    </location>
</feature>
<evidence type="ECO:0000259" key="16">
    <source>
        <dbReference type="PROSITE" id="PS50113"/>
    </source>
</evidence>
<keyword evidence="4 11" id="KW-0597">Phosphoprotein</keyword>
<dbReference type="AlphaFoldDB" id="A0A2L0F5F0"/>
<reference evidence="17 18" key="1">
    <citation type="submission" date="2015-09" db="EMBL/GenBank/DDBJ databases">
        <title>Sorangium comparison.</title>
        <authorList>
            <person name="Zaburannyi N."/>
            <person name="Bunk B."/>
            <person name="Overmann J."/>
            <person name="Mueller R."/>
        </authorList>
    </citation>
    <scope>NUCLEOTIDE SEQUENCE [LARGE SCALE GENOMIC DNA]</scope>
    <source>
        <strain evidence="17 18">So ce26</strain>
    </source>
</reference>
<dbReference type="SMART" id="SM00086">
    <property type="entry name" value="PAC"/>
    <property type="match status" value="2"/>
</dbReference>
<name>A0A2L0F5F0_SORCE</name>
<evidence type="ECO:0000256" key="6">
    <source>
        <dbReference type="ARBA" id="ARBA00022741"/>
    </source>
</evidence>
<comment type="subcellular location">
    <subcellularLocation>
        <location evidence="2">Membrane</location>
    </subcellularLocation>
</comment>
<keyword evidence="9" id="KW-0902">Two-component regulatory system</keyword>
<evidence type="ECO:0000259" key="13">
    <source>
        <dbReference type="PROSITE" id="PS50109"/>
    </source>
</evidence>
<dbReference type="InterPro" id="IPR001610">
    <property type="entry name" value="PAC"/>
</dbReference>
<dbReference type="Pfam" id="PF00072">
    <property type="entry name" value="Response_reg"/>
    <property type="match status" value="1"/>
</dbReference>
<dbReference type="CDD" id="cd00082">
    <property type="entry name" value="HisKA"/>
    <property type="match status" value="1"/>
</dbReference>
<dbReference type="CDD" id="cd16922">
    <property type="entry name" value="HATPase_EvgS-ArcB-TorS-like"/>
    <property type="match status" value="1"/>
</dbReference>
<dbReference type="EMBL" id="CP012673">
    <property type="protein sequence ID" value="AUX46773.1"/>
    <property type="molecule type" value="Genomic_DNA"/>
</dbReference>
<dbReference type="GO" id="GO:0006355">
    <property type="term" value="P:regulation of DNA-templated transcription"/>
    <property type="evidence" value="ECO:0007669"/>
    <property type="project" value="InterPro"/>
</dbReference>
<dbReference type="Pfam" id="PF13426">
    <property type="entry name" value="PAS_9"/>
    <property type="match status" value="1"/>
</dbReference>
<dbReference type="InterPro" id="IPR004358">
    <property type="entry name" value="Sig_transdc_His_kin-like_C"/>
</dbReference>
<feature type="domain" description="Histidine kinase" evidence="13">
    <location>
        <begin position="439"/>
        <end position="659"/>
    </location>
</feature>
<dbReference type="GO" id="GO:0009927">
    <property type="term" value="F:histidine phosphotransfer kinase activity"/>
    <property type="evidence" value="ECO:0007669"/>
    <property type="project" value="TreeGrafter"/>
</dbReference>
<dbReference type="InterPro" id="IPR003661">
    <property type="entry name" value="HisK_dim/P_dom"/>
</dbReference>
<dbReference type="Gene3D" id="3.30.450.20">
    <property type="entry name" value="PAS domain"/>
    <property type="match status" value="3"/>
</dbReference>
<dbReference type="InterPro" id="IPR035965">
    <property type="entry name" value="PAS-like_dom_sf"/>
</dbReference>
<dbReference type="Pfam" id="PF02518">
    <property type="entry name" value="HATPase_c"/>
    <property type="match status" value="1"/>
</dbReference>
<evidence type="ECO:0000256" key="12">
    <source>
        <dbReference type="SAM" id="MobiDB-lite"/>
    </source>
</evidence>
<dbReference type="InterPro" id="IPR036097">
    <property type="entry name" value="HisK_dim/P_sf"/>
</dbReference>
<dbReference type="PANTHER" id="PTHR43047">
    <property type="entry name" value="TWO-COMPONENT HISTIDINE PROTEIN KINASE"/>
    <property type="match status" value="1"/>
</dbReference>
<dbReference type="PROSITE" id="PS50113">
    <property type="entry name" value="PAC"/>
    <property type="match status" value="2"/>
</dbReference>
<evidence type="ECO:0000259" key="14">
    <source>
        <dbReference type="PROSITE" id="PS50110"/>
    </source>
</evidence>
<keyword evidence="8" id="KW-0067">ATP-binding</keyword>
<dbReference type="SUPFAM" id="SSF52172">
    <property type="entry name" value="CheY-like"/>
    <property type="match status" value="1"/>
</dbReference>
<feature type="domain" description="Response regulatory" evidence="14">
    <location>
        <begin position="688"/>
        <end position="805"/>
    </location>
</feature>
<feature type="modified residue" description="4-aspartylphosphate" evidence="11">
    <location>
        <position position="738"/>
    </location>
</feature>
<dbReference type="PROSITE" id="PS50109">
    <property type="entry name" value="HIS_KIN"/>
    <property type="match status" value="1"/>
</dbReference>
<dbReference type="InterPro" id="IPR001789">
    <property type="entry name" value="Sig_transdc_resp-reg_receiver"/>
</dbReference>
<keyword evidence="5" id="KW-0808">Transferase</keyword>
<dbReference type="Pfam" id="PF00989">
    <property type="entry name" value="PAS"/>
    <property type="match status" value="1"/>
</dbReference>
<evidence type="ECO:0000256" key="5">
    <source>
        <dbReference type="ARBA" id="ARBA00022679"/>
    </source>
</evidence>
<evidence type="ECO:0000256" key="3">
    <source>
        <dbReference type="ARBA" id="ARBA00012438"/>
    </source>
</evidence>
<dbReference type="SUPFAM" id="SSF47384">
    <property type="entry name" value="Homodimeric domain of signal transducing histidine kinase"/>
    <property type="match status" value="1"/>
</dbReference>
<gene>
    <name evidence="17" type="ORF">SOCE26_082820</name>
</gene>
<keyword evidence="7" id="KW-0418">Kinase</keyword>
<keyword evidence="10" id="KW-0472">Membrane</keyword>
<dbReference type="InterPro" id="IPR000700">
    <property type="entry name" value="PAS-assoc_C"/>
</dbReference>
<dbReference type="GO" id="GO:0005886">
    <property type="term" value="C:plasma membrane"/>
    <property type="evidence" value="ECO:0007669"/>
    <property type="project" value="TreeGrafter"/>
</dbReference>
<dbReference type="SMART" id="SM00388">
    <property type="entry name" value="HisKA"/>
    <property type="match status" value="1"/>
</dbReference>
<dbReference type="FunFam" id="1.10.287.130:FF:000038">
    <property type="entry name" value="Sensory transduction histidine kinase"/>
    <property type="match status" value="1"/>
</dbReference>
<evidence type="ECO:0000256" key="9">
    <source>
        <dbReference type="ARBA" id="ARBA00023012"/>
    </source>
</evidence>
<evidence type="ECO:0000256" key="1">
    <source>
        <dbReference type="ARBA" id="ARBA00000085"/>
    </source>
</evidence>